<evidence type="ECO:0000313" key="1">
    <source>
        <dbReference type="EMBL" id="JAH14618.1"/>
    </source>
</evidence>
<organism evidence="1">
    <name type="scientific">Anguilla anguilla</name>
    <name type="common">European freshwater eel</name>
    <name type="synonym">Muraena anguilla</name>
    <dbReference type="NCBI Taxonomy" id="7936"/>
    <lineage>
        <taxon>Eukaryota</taxon>
        <taxon>Metazoa</taxon>
        <taxon>Chordata</taxon>
        <taxon>Craniata</taxon>
        <taxon>Vertebrata</taxon>
        <taxon>Euteleostomi</taxon>
        <taxon>Actinopterygii</taxon>
        <taxon>Neopterygii</taxon>
        <taxon>Teleostei</taxon>
        <taxon>Anguilliformes</taxon>
        <taxon>Anguillidae</taxon>
        <taxon>Anguilla</taxon>
    </lineage>
</organism>
<reference evidence="1" key="1">
    <citation type="submission" date="2014-11" db="EMBL/GenBank/DDBJ databases">
        <authorList>
            <person name="Amaro Gonzalez C."/>
        </authorList>
    </citation>
    <scope>NUCLEOTIDE SEQUENCE</scope>
</reference>
<sequence>MATNVSSAIISHQGISNPDNRTKAVMNYQIWSFIFLFSKINL</sequence>
<dbReference type="AlphaFoldDB" id="A0A0E9QER4"/>
<protein>
    <submittedName>
        <fullName evidence="1">Uncharacterized protein</fullName>
    </submittedName>
</protein>
<reference evidence="1" key="2">
    <citation type="journal article" date="2015" name="Fish Shellfish Immunol.">
        <title>Early steps in the European eel (Anguilla anguilla)-Vibrio vulnificus interaction in the gills: Role of the RtxA13 toxin.</title>
        <authorList>
            <person name="Callol A."/>
            <person name="Pajuelo D."/>
            <person name="Ebbesson L."/>
            <person name="Teles M."/>
            <person name="MacKenzie S."/>
            <person name="Amaro C."/>
        </authorList>
    </citation>
    <scope>NUCLEOTIDE SEQUENCE</scope>
</reference>
<proteinExistence type="predicted"/>
<dbReference type="EMBL" id="GBXM01093959">
    <property type="protein sequence ID" value="JAH14618.1"/>
    <property type="molecule type" value="Transcribed_RNA"/>
</dbReference>
<accession>A0A0E9QER4</accession>
<name>A0A0E9QER4_ANGAN</name>